<dbReference type="InterPro" id="IPR036640">
    <property type="entry name" value="ABC1_TM_sf"/>
</dbReference>
<dbReference type="Pfam" id="PF00664">
    <property type="entry name" value="ABC_membrane"/>
    <property type="match status" value="1"/>
</dbReference>
<feature type="domain" description="ABC transporter" evidence="9">
    <location>
        <begin position="345"/>
        <end position="579"/>
    </location>
</feature>
<dbReference type="SUPFAM" id="SSF52540">
    <property type="entry name" value="P-loop containing nucleoside triphosphate hydrolases"/>
    <property type="match status" value="1"/>
</dbReference>
<dbReference type="PROSITE" id="PS00211">
    <property type="entry name" value="ABC_TRANSPORTER_1"/>
    <property type="match status" value="1"/>
</dbReference>
<dbReference type="CDD" id="cd07346">
    <property type="entry name" value="ABC_6TM_exporters"/>
    <property type="match status" value="1"/>
</dbReference>
<evidence type="ECO:0000259" key="10">
    <source>
        <dbReference type="PROSITE" id="PS50929"/>
    </source>
</evidence>
<evidence type="ECO:0000256" key="4">
    <source>
        <dbReference type="ARBA" id="ARBA00022741"/>
    </source>
</evidence>
<dbReference type="PANTHER" id="PTHR24221:SF654">
    <property type="entry name" value="ATP-BINDING CASSETTE SUB-FAMILY B MEMBER 6"/>
    <property type="match status" value="1"/>
</dbReference>
<dbReference type="SMART" id="SM00382">
    <property type="entry name" value="AAA"/>
    <property type="match status" value="1"/>
</dbReference>
<protein>
    <recommendedName>
        <fullName evidence="13">ABC transporter related protein</fullName>
    </recommendedName>
</protein>
<dbReference type="AlphaFoldDB" id="A0A0G0K3F1"/>
<evidence type="ECO:0000256" key="6">
    <source>
        <dbReference type="ARBA" id="ARBA00022989"/>
    </source>
</evidence>
<dbReference type="SUPFAM" id="SSF90123">
    <property type="entry name" value="ABC transporter transmembrane region"/>
    <property type="match status" value="1"/>
</dbReference>
<sequence>MKNLLIILKFARPFRNYLIVIGFFIIIVALNAQINPWLGKFAVDFVQKAVEGDISQDQAVDKITPILVLVIIAQVLNWFANRISWRFSMVLAEKLRGHLRVIALEHLLKQDISYFDKQSSGNVMSKVDRGINRMVDQIGEVATFFLPNVLAAIIAIALISQVKWEFALLMVVAFIPFIVINVLAIRRHEPMQKKINQLYDDEFGHFWEVISSIRLVKSFDRARYELKKMMSFNRKISRLTVKIEHLWDLASVKDLFLTCWVFGLNAYLIMQAVEGKVTLGTYFLLTQYTITLREPLWNLTWMYFEFKKMSIGARGFVKILNKTPKVIDNTSSDSTNLLWKPKGSIEFDGVRFEYKKGALVINDMNFKIEPGETVALVGRSGSGKSTIINLINRFYDVTGGSVMVDGIDVKNLLQSMLRKNIGMVLQDSYLYDDTIAENLRYGKIDATEGEMKKACELANAWEFIGVLPHKLNTWIGERGIKLSGGQKQRLSIARTILKNPRILILDEATSSLDSESEIKVQKAIWNLISDRTCIIIAHRLSTIRRADRIFVIDKGGIIESGTHEELLKVGGIYEKLYKYQSSREADDMLDEYELD</sequence>
<gene>
    <name evidence="11" type="ORF">US52_C0034G0002</name>
</gene>
<dbReference type="GO" id="GO:0005886">
    <property type="term" value="C:plasma membrane"/>
    <property type="evidence" value="ECO:0007669"/>
    <property type="project" value="UniProtKB-SubCell"/>
</dbReference>
<comment type="subcellular location">
    <subcellularLocation>
        <location evidence="1">Cell membrane</location>
        <topology evidence="1">Multi-pass membrane protein</topology>
    </subcellularLocation>
</comment>
<feature type="transmembrane region" description="Helical" evidence="8">
    <location>
        <begin position="63"/>
        <end position="80"/>
    </location>
</feature>
<evidence type="ECO:0000256" key="2">
    <source>
        <dbReference type="ARBA" id="ARBA00022448"/>
    </source>
</evidence>
<dbReference type="GO" id="GO:0016887">
    <property type="term" value="F:ATP hydrolysis activity"/>
    <property type="evidence" value="ECO:0007669"/>
    <property type="project" value="InterPro"/>
</dbReference>
<proteinExistence type="predicted"/>
<keyword evidence="3 8" id="KW-0812">Transmembrane</keyword>
<dbReference type="InterPro" id="IPR017871">
    <property type="entry name" value="ABC_transporter-like_CS"/>
</dbReference>
<dbReference type="PANTHER" id="PTHR24221">
    <property type="entry name" value="ATP-BINDING CASSETTE SUB-FAMILY B"/>
    <property type="match status" value="1"/>
</dbReference>
<dbReference type="Pfam" id="PF00005">
    <property type="entry name" value="ABC_tran"/>
    <property type="match status" value="1"/>
</dbReference>
<organism evidence="11 12">
    <name type="scientific">candidate division WS6 bacterium GW2011_GWA2_37_6</name>
    <dbReference type="NCBI Taxonomy" id="1619087"/>
    <lineage>
        <taxon>Bacteria</taxon>
        <taxon>Candidatus Dojkabacteria</taxon>
    </lineage>
</organism>
<keyword evidence="7 8" id="KW-0472">Membrane</keyword>
<dbReference type="InterPro" id="IPR011527">
    <property type="entry name" value="ABC1_TM_dom"/>
</dbReference>
<dbReference type="PROSITE" id="PS50893">
    <property type="entry name" value="ABC_TRANSPORTER_2"/>
    <property type="match status" value="1"/>
</dbReference>
<dbReference type="PATRIC" id="fig|1619087.5.peg.436"/>
<reference evidence="11 12" key="1">
    <citation type="journal article" date="2015" name="Nature">
        <title>rRNA introns, odd ribosomes, and small enigmatic genomes across a large radiation of phyla.</title>
        <authorList>
            <person name="Brown C.T."/>
            <person name="Hug L.A."/>
            <person name="Thomas B.C."/>
            <person name="Sharon I."/>
            <person name="Castelle C.J."/>
            <person name="Singh A."/>
            <person name="Wilkins M.J."/>
            <person name="Williams K.H."/>
            <person name="Banfield J.F."/>
        </authorList>
    </citation>
    <scope>NUCLEOTIDE SEQUENCE [LARGE SCALE GENOMIC DNA]</scope>
</reference>
<dbReference type="Gene3D" id="1.20.1560.10">
    <property type="entry name" value="ABC transporter type 1, transmembrane domain"/>
    <property type="match status" value="1"/>
</dbReference>
<evidence type="ECO:0000256" key="5">
    <source>
        <dbReference type="ARBA" id="ARBA00022840"/>
    </source>
</evidence>
<evidence type="ECO:0000256" key="7">
    <source>
        <dbReference type="ARBA" id="ARBA00023136"/>
    </source>
</evidence>
<evidence type="ECO:0008006" key="13">
    <source>
        <dbReference type="Google" id="ProtNLM"/>
    </source>
</evidence>
<feature type="domain" description="ABC transmembrane type-1" evidence="10">
    <location>
        <begin position="18"/>
        <end position="308"/>
    </location>
</feature>
<keyword evidence="4" id="KW-0547">Nucleotide-binding</keyword>
<dbReference type="InterPro" id="IPR003439">
    <property type="entry name" value="ABC_transporter-like_ATP-bd"/>
</dbReference>
<dbReference type="Gene3D" id="3.40.50.300">
    <property type="entry name" value="P-loop containing nucleotide triphosphate hydrolases"/>
    <property type="match status" value="1"/>
</dbReference>
<keyword evidence="6 8" id="KW-1133">Transmembrane helix</keyword>
<evidence type="ECO:0000256" key="1">
    <source>
        <dbReference type="ARBA" id="ARBA00004651"/>
    </source>
</evidence>
<dbReference type="EMBL" id="LBTH01000034">
    <property type="protein sequence ID" value="KKQ35146.1"/>
    <property type="molecule type" value="Genomic_DNA"/>
</dbReference>
<dbReference type="PROSITE" id="PS50929">
    <property type="entry name" value="ABC_TM1F"/>
    <property type="match status" value="1"/>
</dbReference>
<accession>A0A0G0K3F1</accession>
<feature type="transmembrane region" description="Helical" evidence="8">
    <location>
        <begin position="16"/>
        <end position="34"/>
    </location>
</feature>
<dbReference type="InterPro" id="IPR027417">
    <property type="entry name" value="P-loop_NTPase"/>
</dbReference>
<name>A0A0G0K3F1_9BACT</name>
<dbReference type="InterPro" id="IPR039421">
    <property type="entry name" value="Type_1_exporter"/>
</dbReference>
<dbReference type="GO" id="GO:0005524">
    <property type="term" value="F:ATP binding"/>
    <property type="evidence" value="ECO:0007669"/>
    <property type="project" value="UniProtKB-KW"/>
</dbReference>
<evidence type="ECO:0000313" key="11">
    <source>
        <dbReference type="EMBL" id="KKQ35146.1"/>
    </source>
</evidence>
<evidence type="ECO:0000256" key="8">
    <source>
        <dbReference type="SAM" id="Phobius"/>
    </source>
</evidence>
<evidence type="ECO:0000313" key="12">
    <source>
        <dbReference type="Proteomes" id="UP000034852"/>
    </source>
</evidence>
<evidence type="ECO:0000259" key="9">
    <source>
        <dbReference type="PROSITE" id="PS50893"/>
    </source>
</evidence>
<keyword evidence="2" id="KW-0813">Transport</keyword>
<dbReference type="InterPro" id="IPR003593">
    <property type="entry name" value="AAA+_ATPase"/>
</dbReference>
<comment type="caution">
    <text evidence="11">The sequence shown here is derived from an EMBL/GenBank/DDBJ whole genome shotgun (WGS) entry which is preliminary data.</text>
</comment>
<dbReference type="Proteomes" id="UP000034852">
    <property type="component" value="Unassembled WGS sequence"/>
</dbReference>
<dbReference type="FunFam" id="3.40.50.300:FF:000287">
    <property type="entry name" value="Multidrug ABC transporter ATP-binding protein"/>
    <property type="match status" value="1"/>
</dbReference>
<feature type="transmembrane region" description="Helical" evidence="8">
    <location>
        <begin position="141"/>
        <end position="160"/>
    </location>
</feature>
<dbReference type="GO" id="GO:0140359">
    <property type="term" value="F:ABC-type transporter activity"/>
    <property type="evidence" value="ECO:0007669"/>
    <property type="project" value="InterPro"/>
</dbReference>
<evidence type="ECO:0000256" key="3">
    <source>
        <dbReference type="ARBA" id="ARBA00022692"/>
    </source>
</evidence>
<keyword evidence="5" id="KW-0067">ATP-binding</keyword>
<feature type="transmembrane region" description="Helical" evidence="8">
    <location>
        <begin position="166"/>
        <end position="185"/>
    </location>
</feature>